<keyword evidence="1" id="KW-0547">Nucleotide-binding</keyword>
<dbReference type="SUPFAM" id="SSF56801">
    <property type="entry name" value="Acetyl-CoA synthetase-like"/>
    <property type="match status" value="1"/>
</dbReference>
<dbReference type="InterPro" id="IPR042099">
    <property type="entry name" value="ANL_N_sf"/>
</dbReference>
<accession>A0A937XG92</accession>
<evidence type="ECO:0000256" key="1">
    <source>
        <dbReference type="ARBA" id="ARBA00022741"/>
    </source>
</evidence>
<dbReference type="InterPro" id="IPR000873">
    <property type="entry name" value="AMP-dep_synth/lig_dom"/>
</dbReference>
<dbReference type="Gene3D" id="3.40.50.12780">
    <property type="entry name" value="N-terminal domain of ligase-like"/>
    <property type="match status" value="1"/>
</dbReference>
<comment type="caution">
    <text evidence="4">The sequence shown here is derived from an EMBL/GenBank/DDBJ whole genome shotgun (WGS) entry which is preliminary data.</text>
</comment>
<dbReference type="InterPro" id="IPR020845">
    <property type="entry name" value="AMP-binding_CS"/>
</dbReference>
<sequence length="598" mass="66013">MPDTVYACFAEVAKKFADRTALMRKVEGKYQGIGYADLSRTVDELAAGLAERGVRPGSMVGIYSYNRPEWVATDLAVAKLGAILIPVYHTLGADAIRYILNDAGVTHLIVESPELLANITRILPEVAPLQDVVTVYGQKSKSQAGKQLLNFDELRKSGAEALKQNPKLADPHKPEPDDLFTVCYTSGTTGEPKGAMLTHRNILSNVQALIPLFGINENDVLVSFLPLCHMFERTGGYYCVLMAGGSIAYAESVQTIREDVQLARPTVMIVVPRVLEKVYNAVREKVESGSALRRALMVSTLRTYSRYARLRAGGHPLSLWLRFRHWLLGRLVVRKLTALGGGRLRLLVSGSAPLDRRLARIVRNLGFNLLEGYGLTETSPAASIAVPGQERVGTVGKPLKGVEVRIGPNDEILIRGPNVMKGYLNKPKETAEVIDTEGWFHTGDQGKFDAEGNLIITGRIKELIVSSYGKNIAPIAIEQAIAQSKYVEQVMVYGDKRPFLTALVVPSPLALEGFARERGIACKRYTDVLDHPEVLKLYDKEIKEALAGFAQYEQVHRFWLVPDPLTVENGLLTPSLKMRRPQVVAAFRGQIEKMYEGH</sequence>
<name>A0A937XG92_UNCW3</name>
<dbReference type="EMBL" id="VGIR01000018">
    <property type="protein sequence ID" value="MBM3331086.1"/>
    <property type="molecule type" value="Genomic_DNA"/>
</dbReference>
<gene>
    <name evidence="4" type="ORF">FJY68_04440</name>
</gene>
<proteinExistence type="predicted"/>
<evidence type="ECO:0000313" key="5">
    <source>
        <dbReference type="Proteomes" id="UP000779900"/>
    </source>
</evidence>
<keyword evidence="2" id="KW-0067">ATP-binding</keyword>
<reference evidence="4" key="1">
    <citation type="submission" date="2019-03" db="EMBL/GenBank/DDBJ databases">
        <title>Lake Tanganyika Metagenome-Assembled Genomes (MAGs).</title>
        <authorList>
            <person name="Tran P."/>
        </authorList>
    </citation>
    <scope>NUCLEOTIDE SEQUENCE</scope>
    <source>
        <strain evidence="4">K_DeepCast_150m_m2_040</strain>
    </source>
</reference>
<feature type="domain" description="AMP-dependent synthetase/ligase" evidence="3">
    <location>
        <begin position="9"/>
        <end position="424"/>
    </location>
</feature>
<dbReference type="Pfam" id="PF23562">
    <property type="entry name" value="AMP-binding_C_3"/>
    <property type="match status" value="1"/>
</dbReference>
<dbReference type="Pfam" id="PF00501">
    <property type="entry name" value="AMP-binding"/>
    <property type="match status" value="1"/>
</dbReference>
<evidence type="ECO:0000313" key="4">
    <source>
        <dbReference type="EMBL" id="MBM3331086.1"/>
    </source>
</evidence>
<dbReference type="Proteomes" id="UP000779900">
    <property type="component" value="Unassembled WGS sequence"/>
</dbReference>
<protein>
    <submittedName>
        <fullName evidence="4">Long-chain fatty acid--CoA ligase</fullName>
    </submittedName>
</protein>
<keyword evidence="4" id="KW-0436">Ligase</keyword>
<dbReference type="GO" id="GO:0016020">
    <property type="term" value="C:membrane"/>
    <property type="evidence" value="ECO:0007669"/>
    <property type="project" value="TreeGrafter"/>
</dbReference>
<dbReference type="GO" id="GO:0004467">
    <property type="term" value="F:long-chain fatty acid-CoA ligase activity"/>
    <property type="evidence" value="ECO:0007669"/>
    <property type="project" value="TreeGrafter"/>
</dbReference>
<dbReference type="PANTHER" id="PTHR43272:SF33">
    <property type="entry name" value="AMP-BINDING DOMAIN-CONTAINING PROTEIN-RELATED"/>
    <property type="match status" value="1"/>
</dbReference>
<organism evidence="4 5">
    <name type="scientific">candidate division WOR-3 bacterium</name>
    <dbReference type="NCBI Taxonomy" id="2052148"/>
    <lineage>
        <taxon>Bacteria</taxon>
        <taxon>Bacteria division WOR-3</taxon>
    </lineage>
</organism>
<dbReference type="PROSITE" id="PS00455">
    <property type="entry name" value="AMP_BINDING"/>
    <property type="match status" value="1"/>
</dbReference>
<evidence type="ECO:0000259" key="3">
    <source>
        <dbReference type="Pfam" id="PF00501"/>
    </source>
</evidence>
<dbReference type="AlphaFoldDB" id="A0A937XG92"/>
<dbReference type="GO" id="GO:0005524">
    <property type="term" value="F:ATP binding"/>
    <property type="evidence" value="ECO:0007669"/>
    <property type="project" value="UniProtKB-KW"/>
</dbReference>
<dbReference type="CDD" id="cd05907">
    <property type="entry name" value="VL_LC_FACS_like"/>
    <property type="match status" value="1"/>
</dbReference>
<evidence type="ECO:0000256" key="2">
    <source>
        <dbReference type="ARBA" id="ARBA00022840"/>
    </source>
</evidence>
<dbReference type="PANTHER" id="PTHR43272">
    <property type="entry name" value="LONG-CHAIN-FATTY-ACID--COA LIGASE"/>
    <property type="match status" value="1"/>
</dbReference>